<keyword evidence="1" id="KW-0472">Membrane</keyword>
<dbReference type="InterPro" id="IPR012495">
    <property type="entry name" value="TadE-like_dom"/>
</dbReference>
<keyword evidence="1" id="KW-1133">Transmembrane helix</keyword>
<comment type="caution">
    <text evidence="3">The sequence shown here is derived from an EMBL/GenBank/DDBJ whole genome shotgun (WGS) entry which is preliminary data.</text>
</comment>
<sequence>MLRARLRRVAGAAGTAAERGSMSVEMIVLVPVLLLIVMIAVAGGRLVSAEGMVQAAARDAARAASIERSAGEADAAARRSLAAADTANARCSGGVDVGGFGRGGTVTATVSCRVELSDLGLVFLPGATTVTASSTAPVDTWRGTR</sequence>
<evidence type="ECO:0000313" key="3">
    <source>
        <dbReference type="EMBL" id="OLO46543.1"/>
    </source>
</evidence>
<dbReference type="Pfam" id="PF07811">
    <property type="entry name" value="TadE"/>
    <property type="match status" value="1"/>
</dbReference>
<organism evidence="3 4">
    <name type="scientific">Actinomyces oris</name>
    <dbReference type="NCBI Taxonomy" id="544580"/>
    <lineage>
        <taxon>Bacteria</taxon>
        <taxon>Bacillati</taxon>
        <taxon>Actinomycetota</taxon>
        <taxon>Actinomycetes</taxon>
        <taxon>Actinomycetales</taxon>
        <taxon>Actinomycetaceae</taxon>
        <taxon>Actinomyces</taxon>
    </lineage>
</organism>
<reference evidence="3 4" key="1">
    <citation type="submission" date="2016-12" db="EMBL/GenBank/DDBJ databases">
        <title>Genomic Comparison of strains in the 'Actinomyces naeslundii' Group.</title>
        <authorList>
            <person name="Mughal S.R."/>
            <person name="Do T."/>
            <person name="Gilbert S.C."/>
            <person name="Witherden E.A."/>
            <person name="Didelot X."/>
            <person name="Beighton D."/>
        </authorList>
    </citation>
    <scope>NUCLEOTIDE SEQUENCE [LARGE SCALE GENOMIC DNA]</scope>
    <source>
        <strain evidence="3 4">CCUG 33920</strain>
    </source>
</reference>
<protein>
    <submittedName>
        <fullName evidence="3">Pilus assembly protein TadE</fullName>
    </submittedName>
</protein>
<evidence type="ECO:0000256" key="1">
    <source>
        <dbReference type="SAM" id="Phobius"/>
    </source>
</evidence>
<evidence type="ECO:0000313" key="4">
    <source>
        <dbReference type="Proteomes" id="UP000186857"/>
    </source>
</evidence>
<dbReference type="Proteomes" id="UP000186857">
    <property type="component" value="Unassembled WGS sequence"/>
</dbReference>
<evidence type="ECO:0000259" key="2">
    <source>
        <dbReference type="Pfam" id="PF07811"/>
    </source>
</evidence>
<feature type="transmembrane region" description="Helical" evidence="1">
    <location>
        <begin position="26"/>
        <end position="48"/>
    </location>
</feature>
<feature type="domain" description="TadE-like" evidence="2">
    <location>
        <begin position="20"/>
        <end position="62"/>
    </location>
</feature>
<dbReference type="AlphaFoldDB" id="A0A1Q8VEM5"/>
<accession>A0A1Q8VEM5</accession>
<name>A0A1Q8VEM5_9ACTO</name>
<dbReference type="EMBL" id="MSKJ01000001">
    <property type="protein sequence ID" value="OLO46543.1"/>
    <property type="molecule type" value="Genomic_DNA"/>
</dbReference>
<keyword evidence="1" id="KW-0812">Transmembrane</keyword>
<proteinExistence type="predicted"/>
<gene>
    <name evidence="3" type="ORF">BKH29_01380</name>
</gene>